<keyword evidence="1" id="KW-0732">Signal</keyword>
<evidence type="ECO:0000313" key="2">
    <source>
        <dbReference type="EMBL" id="JAA67485.1"/>
    </source>
</evidence>
<protein>
    <submittedName>
        <fullName evidence="2">Putative basic tail protein</fullName>
    </submittedName>
</protein>
<dbReference type="EMBL" id="GADI01006323">
    <property type="protein sequence ID" value="JAA67485.1"/>
    <property type="molecule type" value="mRNA"/>
</dbReference>
<organism evidence="2">
    <name type="scientific">Ixodes ricinus</name>
    <name type="common">Common tick</name>
    <name type="synonym">Acarus ricinus</name>
    <dbReference type="NCBI Taxonomy" id="34613"/>
    <lineage>
        <taxon>Eukaryota</taxon>
        <taxon>Metazoa</taxon>
        <taxon>Ecdysozoa</taxon>
        <taxon>Arthropoda</taxon>
        <taxon>Chelicerata</taxon>
        <taxon>Arachnida</taxon>
        <taxon>Acari</taxon>
        <taxon>Parasitiformes</taxon>
        <taxon>Ixodida</taxon>
        <taxon>Ixodoidea</taxon>
        <taxon>Ixodidae</taxon>
        <taxon>Ixodinae</taxon>
        <taxon>Ixodes</taxon>
    </lineage>
</organism>
<dbReference type="AlphaFoldDB" id="A0A0K8R8L5"/>
<feature type="chain" id="PRO_5005516549" evidence="1">
    <location>
        <begin position="21"/>
        <end position="187"/>
    </location>
</feature>
<feature type="signal peptide" evidence="1">
    <location>
        <begin position="1"/>
        <end position="20"/>
    </location>
</feature>
<reference evidence="2" key="1">
    <citation type="submission" date="2012-12" db="EMBL/GenBank/DDBJ databases">
        <title>Identification and characterization of a phenylalanine ammonia-lyase gene family in Isatis indigotica Fort.</title>
        <authorList>
            <person name="Liu Q."/>
            <person name="Chen J."/>
            <person name="Zhou X."/>
            <person name="Di P."/>
            <person name="Xiao Y."/>
            <person name="Xuan H."/>
            <person name="Zhang L."/>
            <person name="Chen W."/>
        </authorList>
    </citation>
    <scope>NUCLEOTIDE SEQUENCE</scope>
    <source>
        <tissue evidence="2">Salivary gland</tissue>
    </source>
</reference>
<accession>A0A0K8R8L5</accession>
<proteinExistence type="evidence at transcript level"/>
<evidence type="ECO:0000256" key="1">
    <source>
        <dbReference type="SAM" id="SignalP"/>
    </source>
</evidence>
<sequence>MPTSRLLIVTIACLAGQITCDELDPNLKRCEDKAFNDPGYSPRCAYTCRNGLLADETEYWGIYKDATVCVVLQNGDPNKFQHVGTCKNGICVQYEGPNTQQVWSQLPELQDQFHECDTISSGDSVENCLFVCKKYQYPYEKEGYFYGVYKDGNKCKLENGEVGVCFSGFCHGKEYFPTIDNGPLKPS</sequence>
<name>A0A0K8R8L5_IXORI</name>